<dbReference type="GO" id="GO:0003676">
    <property type="term" value="F:nucleic acid binding"/>
    <property type="evidence" value="ECO:0007669"/>
    <property type="project" value="InterPro"/>
</dbReference>
<evidence type="ECO:0000259" key="1">
    <source>
        <dbReference type="Pfam" id="PF13482"/>
    </source>
</evidence>
<dbReference type="SUPFAM" id="SSF53098">
    <property type="entry name" value="Ribonuclease H-like"/>
    <property type="match status" value="1"/>
</dbReference>
<reference evidence="2" key="1">
    <citation type="submission" date="2020-04" db="EMBL/GenBank/DDBJ databases">
        <authorList>
            <person name="Chiriac C."/>
            <person name="Salcher M."/>
            <person name="Ghai R."/>
            <person name="Kavagutti S V."/>
        </authorList>
    </citation>
    <scope>NUCLEOTIDE SEQUENCE</scope>
</reference>
<dbReference type="EMBL" id="LR796367">
    <property type="protein sequence ID" value="CAB4139834.1"/>
    <property type="molecule type" value="Genomic_DNA"/>
</dbReference>
<name>A0A6J5LYZ5_9CAUD</name>
<accession>A0A6J5LYZ5</accession>
<dbReference type="InterPro" id="IPR038720">
    <property type="entry name" value="YprB_RNase_H-like_dom"/>
</dbReference>
<gene>
    <name evidence="2" type="ORF">UFOVP353_51</name>
</gene>
<dbReference type="Pfam" id="PF13482">
    <property type="entry name" value="RNase_H_2"/>
    <property type="match status" value="1"/>
</dbReference>
<dbReference type="Gene3D" id="3.30.420.10">
    <property type="entry name" value="Ribonuclease H-like superfamily/Ribonuclease H"/>
    <property type="match status" value="1"/>
</dbReference>
<dbReference type="InterPro" id="IPR012337">
    <property type="entry name" value="RNaseH-like_sf"/>
</dbReference>
<organism evidence="2">
    <name type="scientific">uncultured Caudovirales phage</name>
    <dbReference type="NCBI Taxonomy" id="2100421"/>
    <lineage>
        <taxon>Viruses</taxon>
        <taxon>Duplodnaviria</taxon>
        <taxon>Heunggongvirae</taxon>
        <taxon>Uroviricota</taxon>
        <taxon>Caudoviricetes</taxon>
        <taxon>Peduoviridae</taxon>
        <taxon>Maltschvirus</taxon>
        <taxon>Maltschvirus maltsch</taxon>
    </lineage>
</organism>
<protein>
    <submittedName>
        <fullName evidence="2">Ribonuclease H-like domain containing protein</fullName>
    </submittedName>
</protein>
<dbReference type="InterPro" id="IPR036397">
    <property type="entry name" value="RNaseH_sf"/>
</dbReference>
<proteinExistence type="predicted"/>
<feature type="domain" description="YprB ribonuclease H-like" evidence="1">
    <location>
        <begin position="82"/>
        <end position="202"/>
    </location>
</feature>
<evidence type="ECO:0000313" key="2">
    <source>
        <dbReference type="EMBL" id="CAB4139834.1"/>
    </source>
</evidence>
<sequence>MITIKEIREKLAELKPAANILNLDIETGKMIIEGATYSRKMYSPYLDSSWIKSPIWIVCAAWKWVGKPGVGSVSVLNDMERFKNNHRDDYHVVKILHALLSECDVLVGHNIDRFDLPQIETRIIHYGLPQLPPIKTFDTLKVARQKRFEANDLRYLTRQLGFEDKGESPDWGLISDGDEDEIRKCIGYNKQDVRITEALYLRLRSYAKTHPNLAIHRKGVMHKVCPRCDGDSIRPDKPFDTGNRIMRGYRCTDCHSYIKESQFPKHMR</sequence>